<sequence>MLETILSISGKPGLYKIVSQGKNMIIVESLLNGKRGPAYAHEKIISLSDIAIFTEDGDKPLVEVLESIKTRENGQKASIDPKSDAETLRKYLAEVLPNFDRERVYPTDIKKMLTWYNLLIETGNASFTPEEKKEEDSQEKEA</sequence>
<reference evidence="3" key="1">
    <citation type="submission" date="2020-10" db="EMBL/GenBank/DDBJ databases">
        <authorList>
            <person name="Gilroy R."/>
        </authorList>
    </citation>
    <scope>NUCLEOTIDE SEQUENCE</scope>
    <source>
        <strain evidence="3">CHK158-818</strain>
    </source>
</reference>
<dbReference type="Gene3D" id="2.30.30.730">
    <property type="match status" value="1"/>
</dbReference>
<dbReference type="InterPro" id="IPR041218">
    <property type="entry name" value="DUF5606"/>
</dbReference>
<proteinExistence type="predicted"/>
<evidence type="ECO:0000313" key="4">
    <source>
        <dbReference type="Proteomes" id="UP000824112"/>
    </source>
</evidence>
<comment type="caution">
    <text evidence="3">The sequence shown here is derived from an EMBL/GenBank/DDBJ whole genome shotgun (WGS) entry which is preliminary data.</text>
</comment>
<dbReference type="Proteomes" id="UP000824112">
    <property type="component" value="Unassembled WGS sequence"/>
</dbReference>
<feature type="domain" description="DUF6852" evidence="2">
    <location>
        <begin position="50"/>
        <end position="119"/>
    </location>
</feature>
<organism evidence="3 4">
    <name type="scientific">Candidatus Gallibacteroides avistercoris</name>
    <dbReference type="NCBI Taxonomy" id="2840833"/>
    <lineage>
        <taxon>Bacteria</taxon>
        <taxon>Pseudomonadati</taxon>
        <taxon>Bacteroidota</taxon>
        <taxon>Bacteroidia</taxon>
        <taxon>Bacteroidales</taxon>
        <taxon>Bacteroidaceae</taxon>
        <taxon>Bacteroidaceae incertae sedis</taxon>
        <taxon>Candidatus Gallibacteroides</taxon>
    </lineage>
</organism>
<gene>
    <name evidence="3" type="ORF">IAB03_08505</name>
</gene>
<evidence type="ECO:0000313" key="3">
    <source>
        <dbReference type="EMBL" id="HIU55827.1"/>
    </source>
</evidence>
<dbReference type="InterPro" id="IPR049282">
    <property type="entry name" value="BVU_3817_N_sf"/>
</dbReference>
<dbReference type="Gene3D" id="1.10.10.1650">
    <property type="match status" value="1"/>
</dbReference>
<feature type="domain" description="DUF5606" evidence="1">
    <location>
        <begin position="2"/>
        <end position="47"/>
    </location>
</feature>
<evidence type="ECO:0000259" key="1">
    <source>
        <dbReference type="Pfam" id="PF18347"/>
    </source>
</evidence>
<dbReference type="AlphaFoldDB" id="A0A9D1M993"/>
<dbReference type="InterPro" id="IPR049281">
    <property type="entry name" value="BVU_3817-like_C_sf"/>
</dbReference>
<dbReference type="InterPro" id="IPR049280">
    <property type="entry name" value="DUF6852"/>
</dbReference>
<name>A0A9D1M993_9BACT</name>
<protein>
    <submittedName>
        <fullName evidence="3">DUF5606 domain-containing protein</fullName>
    </submittedName>
</protein>
<dbReference type="EMBL" id="DVNA01000192">
    <property type="protein sequence ID" value="HIU55827.1"/>
    <property type="molecule type" value="Genomic_DNA"/>
</dbReference>
<evidence type="ECO:0000259" key="2">
    <source>
        <dbReference type="Pfam" id="PF21186"/>
    </source>
</evidence>
<reference evidence="3" key="2">
    <citation type="journal article" date="2021" name="PeerJ">
        <title>Extensive microbial diversity within the chicken gut microbiome revealed by metagenomics and culture.</title>
        <authorList>
            <person name="Gilroy R."/>
            <person name="Ravi A."/>
            <person name="Getino M."/>
            <person name="Pursley I."/>
            <person name="Horton D.L."/>
            <person name="Alikhan N.F."/>
            <person name="Baker D."/>
            <person name="Gharbi K."/>
            <person name="Hall N."/>
            <person name="Watson M."/>
            <person name="Adriaenssens E.M."/>
            <person name="Foster-Nyarko E."/>
            <person name="Jarju S."/>
            <person name="Secka A."/>
            <person name="Antonio M."/>
            <person name="Oren A."/>
            <person name="Chaudhuri R.R."/>
            <person name="La Ragione R."/>
            <person name="Hildebrand F."/>
            <person name="Pallen M.J."/>
        </authorList>
    </citation>
    <scope>NUCLEOTIDE SEQUENCE</scope>
    <source>
        <strain evidence="3">CHK158-818</strain>
    </source>
</reference>
<dbReference type="Pfam" id="PF21186">
    <property type="entry name" value="DUF6852"/>
    <property type="match status" value="1"/>
</dbReference>
<dbReference type="Pfam" id="PF18347">
    <property type="entry name" value="DUF5606"/>
    <property type="match status" value="1"/>
</dbReference>
<accession>A0A9D1M993</accession>